<dbReference type="AlphaFoldDB" id="A0A9P6AUV4"/>
<keyword evidence="1" id="KW-0694">RNA-binding</keyword>
<comment type="caution">
    <text evidence="4">The sequence shown here is derived from an EMBL/GenBank/DDBJ whole genome shotgun (WGS) entry which is preliminary data.</text>
</comment>
<dbReference type="CDD" id="cd00590">
    <property type="entry name" value="RRM_SF"/>
    <property type="match status" value="1"/>
</dbReference>
<accession>A0A9P6AUV4</accession>
<dbReference type="GO" id="GO:0003723">
    <property type="term" value="F:RNA binding"/>
    <property type="evidence" value="ECO:0007669"/>
    <property type="project" value="UniProtKB-UniRule"/>
</dbReference>
<dbReference type="PROSITE" id="PS50102">
    <property type="entry name" value="RRM"/>
    <property type="match status" value="1"/>
</dbReference>
<feature type="compositionally biased region" description="Basic and acidic residues" evidence="2">
    <location>
        <begin position="72"/>
        <end position="95"/>
    </location>
</feature>
<evidence type="ECO:0000313" key="5">
    <source>
        <dbReference type="Proteomes" id="UP000886523"/>
    </source>
</evidence>
<proteinExistence type="predicted"/>
<protein>
    <recommendedName>
        <fullName evidence="3">RRM domain-containing protein</fullName>
    </recommendedName>
</protein>
<dbReference type="EMBL" id="MU128987">
    <property type="protein sequence ID" value="KAF9512403.1"/>
    <property type="molecule type" value="Genomic_DNA"/>
</dbReference>
<sequence>MPPRSSRAAARRAWGTRFDSLPASASASAVSEDATASEIMGPDGRDTSVAFSEPDGTRSEVDTTVSESSVASHRESASARQDIGWEGRNTDHDPKASWGDADQYPTIAPPADVGYSRIPRPRPLQRWDHNASVFVASLPPMPNAELDSLLRGSLGNHGSIINIKFIHDVKSGNAANCAFVQFETPEQARAAIQACHMSFIQGRCIRCEPAKAHRTLLVSFRPLFLAAANPSSPVPTLRLTL</sequence>
<feature type="region of interest" description="Disordered" evidence="2">
    <location>
        <begin position="1"/>
        <end position="116"/>
    </location>
</feature>
<reference evidence="4" key="1">
    <citation type="journal article" date="2020" name="Nat. Commun.">
        <title>Large-scale genome sequencing of mycorrhizal fungi provides insights into the early evolution of symbiotic traits.</title>
        <authorList>
            <person name="Miyauchi S."/>
            <person name="Kiss E."/>
            <person name="Kuo A."/>
            <person name="Drula E."/>
            <person name="Kohler A."/>
            <person name="Sanchez-Garcia M."/>
            <person name="Morin E."/>
            <person name="Andreopoulos B."/>
            <person name="Barry K.W."/>
            <person name="Bonito G."/>
            <person name="Buee M."/>
            <person name="Carver A."/>
            <person name="Chen C."/>
            <person name="Cichocki N."/>
            <person name="Clum A."/>
            <person name="Culley D."/>
            <person name="Crous P.W."/>
            <person name="Fauchery L."/>
            <person name="Girlanda M."/>
            <person name="Hayes R.D."/>
            <person name="Keri Z."/>
            <person name="LaButti K."/>
            <person name="Lipzen A."/>
            <person name="Lombard V."/>
            <person name="Magnuson J."/>
            <person name="Maillard F."/>
            <person name="Murat C."/>
            <person name="Nolan M."/>
            <person name="Ohm R.A."/>
            <person name="Pangilinan J."/>
            <person name="Pereira M.F."/>
            <person name="Perotto S."/>
            <person name="Peter M."/>
            <person name="Pfister S."/>
            <person name="Riley R."/>
            <person name="Sitrit Y."/>
            <person name="Stielow J.B."/>
            <person name="Szollosi G."/>
            <person name="Zifcakova L."/>
            <person name="Stursova M."/>
            <person name="Spatafora J.W."/>
            <person name="Tedersoo L."/>
            <person name="Vaario L.M."/>
            <person name="Yamada A."/>
            <person name="Yan M."/>
            <person name="Wang P."/>
            <person name="Xu J."/>
            <person name="Bruns T."/>
            <person name="Baldrian P."/>
            <person name="Vilgalys R."/>
            <person name="Dunand C."/>
            <person name="Henrissat B."/>
            <person name="Grigoriev I.V."/>
            <person name="Hibbett D."/>
            <person name="Nagy L.G."/>
            <person name="Martin F.M."/>
        </authorList>
    </citation>
    <scope>NUCLEOTIDE SEQUENCE</scope>
    <source>
        <strain evidence="4">UP504</strain>
    </source>
</reference>
<evidence type="ECO:0000313" key="4">
    <source>
        <dbReference type="EMBL" id="KAF9512403.1"/>
    </source>
</evidence>
<dbReference type="InterPro" id="IPR000504">
    <property type="entry name" value="RRM_dom"/>
</dbReference>
<feature type="compositionally biased region" description="Low complexity" evidence="2">
    <location>
        <begin position="20"/>
        <end position="37"/>
    </location>
</feature>
<evidence type="ECO:0000259" key="3">
    <source>
        <dbReference type="PROSITE" id="PS50102"/>
    </source>
</evidence>
<dbReference type="InterPro" id="IPR012677">
    <property type="entry name" value="Nucleotide-bd_a/b_plait_sf"/>
</dbReference>
<dbReference type="Pfam" id="PF00076">
    <property type="entry name" value="RRM_1"/>
    <property type="match status" value="1"/>
</dbReference>
<dbReference type="SUPFAM" id="SSF54928">
    <property type="entry name" value="RNA-binding domain, RBD"/>
    <property type="match status" value="1"/>
</dbReference>
<feature type="compositionally biased region" description="Low complexity" evidence="2">
    <location>
        <begin position="62"/>
        <end position="71"/>
    </location>
</feature>
<name>A0A9P6AUV4_9AGAM</name>
<dbReference type="SMART" id="SM00360">
    <property type="entry name" value="RRM"/>
    <property type="match status" value="1"/>
</dbReference>
<dbReference type="Proteomes" id="UP000886523">
    <property type="component" value="Unassembled WGS sequence"/>
</dbReference>
<dbReference type="Gene3D" id="3.30.70.330">
    <property type="match status" value="1"/>
</dbReference>
<dbReference type="OrthoDB" id="410044at2759"/>
<feature type="compositionally biased region" description="Low complexity" evidence="2">
    <location>
        <begin position="1"/>
        <end position="13"/>
    </location>
</feature>
<evidence type="ECO:0000256" key="1">
    <source>
        <dbReference type="PROSITE-ProRule" id="PRU00176"/>
    </source>
</evidence>
<dbReference type="InterPro" id="IPR035979">
    <property type="entry name" value="RBD_domain_sf"/>
</dbReference>
<organism evidence="4 5">
    <name type="scientific">Hydnum rufescens UP504</name>
    <dbReference type="NCBI Taxonomy" id="1448309"/>
    <lineage>
        <taxon>Eukaryota</taxon>
        <taxon>Fungi</taxon>
        <taxon>Dikarya</taxon>
        <taxon>Basidiomycota</taxon>
        <taxon>Agaricomycotina</taxon>
        <taxon>Agaricomycetes</taxon>
        <taxon>Cantharellales</taxon>
        <taxon>Hydnaceae</taxon>
        <taxon>Hydnum</taxon>
    </lineage>
</organism>
<evidence type="ECO:0000256" key="2">
    <source>
        <dbReference type="SAM" id="MobiDB-lite"/>
    </source>
</evidence>
<gene>
    <name evidence="4" type="ORF">BS47DRAFT_1068769</name>
</gene>
<keyword evidence="5" id="KW-1185">Reference proteome</keyword>
<feature type="domain" description="RRM" evidence="3">
    <location>
        <begin position="131"/>
        <end position="212"/>
    </location>
</feature>